<evidence type="ECO:0000256" key="5">
    <source>
        <dbReference type="ARBA" id="ARBA00023273"/>
    </source>
</evidence>
<feature type="domain" description="IF140/IFT172/WDR19 TPR" evidence="7">
    <location>
        <begin position="1"/>
        <end position="220"/>
    </location>
</feature>
<keyword evidence="8" id="KW-0282">Flagellum</keyword>
<feature type="domain" description="IF140 C-terminal TPR" evidence="6">
    <location>
        <begin position="228"/>
        <end position="348"/>
    </location>
</feature>
<dbReference type="AlphaFoldDB" id="A0A1V9XZ28"/>
<dbReference type="STRING" id="418985.A0A1V9XZ28"/>
<protein>
    <submittedName>
        <fullName evidence="8">Intraflagellar transport protein-like</fullName>
    </submittedName>
</protein>
<name>A0A1V9XZ28_9ACAR</name>
<dbReference type="GO" id="GO:0035721">
    <property type="term" value="P:intraciliary retrograde transport"/>
    <property type="evidence" value="ECO:0007669"/>
    <property type="project" value="TreeGrafter"/>
</dbReference>
<dbReference type="Pfam" id="PF24760">
    <property type="entry name" value="TPR_IF140_C"/>
    <property type="match status" value="1"/>
</dbReference>
<evidence type="ECO:0000256" key="1">
    <source>
        <dbReference type="ARBA" id="ARBA00004138"/>
    </source>
</evidence>
<evidence type="ECO:0000259" key="7">
    <source>
        <dbReference type="Pfam" id="PF24762"/>
    </source>
</evidence>
<dbReference type="InParanoid" id="A0A1V9XZ28"/>
<dbReference type="Proteomes" id="UP000192247">
    <property type="component" value="Unassembled WGS sequence"/>
</dbReference>
<keyword evidence="4" id="KW-0969">Cilium</keyword>
<evidence type="ECO:0000259" key="6">
    <source>
        <dbReference type="Pfam" id="PF24760"/>
    </source>
</evidence>
<accession>A0A1V9XZ28</accession>
<keyword evidence="5" id="KW-0966">Cell projection</keyword>
<dbReference type="OrthoDB" id="10258787at2759"/>
<keyword evidence="2" id="KW-0853">WD repeat</keyword>
<proteinExistence type="predicted"/>
<dbReference type="GO" id="GO:0030991">
    <property type="term" value="C:intraciliary transport particle A"/>
    <property type="evidence" value="ECO:0007669"/>
    <property type="project" value="TreeGrafter"/>
</dbReference>
<dbReference type="EMBL" id="MNPL01001918">
    <property type="protein sequence ID" value="OQR78693.1"/>
    <property type="molecule type" value="Genomic_DNA"/>
</dbReference>
<dbReference type="PANTHER" id="PTHR15722">
    <property type="entry name" value="IFT140/172-RELATED"/>
    <property type="match status" value="1"/>
</dbReference>
<dbReference type="PANTHER" id="PTHR15722:SF7">
    <property type="entry name" value="INTRAFLAGELLAR TRANSPORT PROTEIN 140 HOMOLOG"/>
    <property type="match status" value="1"/>
</dbReference>
<evidence type="ECO:0000313" key="8">
    <source>
        <dbReference type="EMBL" id="OQR78693.1"/>
    </source>
</evidence>
<comment type="caution">
    <text evidence="8">The sequence shown here is derived from an EMBL/GenBank/DDBJ whole genome shotgun (WGS) entry which is preliminary data.</text>
</comment>
<sequence>MDDQLFYLAIQSRSSQDMLDVATYFEVEGERQRAVTLYQKGGWLEKARELSGDSGVSVSEELIGEVAQKIATSTGAAEMQSATKRLIDMGLTDQAVEILALNGQAEVAMDLCAQYNVELSETLANKMLKGVYGEARTRLLTKIADFCLKQKSFYLAAKKYTESGDNQSAMNALILSQDTDKVILFAQALEDAEVYIQAAGYLQTLNWRTQPAIMRHIIEYYSAAGDLELLGNFYENCAVSEIIEYKNYETALSALSEAYKVLKEAPVGTAVSSKIDGLRQKIKNVQQFLRIKKIYADGELREALEKAQQMIHGNNAIVRKGDIYAFIVEHYVDVGQMRTAFRKLEEMEADCGGSANVYLEEQTLVKIFASTEGGISALNGIPQADKEKVVKRNDSVKHIDQQEIWTAQ</sequence>
<evidence type="ECO:0000256" key="3">
    <source>
        <dbReference type="ARBA" id="ARBA00022737"/>
    </source>
</evidence>
<evidence type="ECO:0000256" key="4">
    <source>
        <dbReference type="ARBA" id="ARBA00023069"/>
    </source>
</evidence>
<dbReference type="Pfam" id="PF24762">
    <property type="entry name" value="TPR_IF140-IFT172"/>
    <property type="match status" value="1"/>
</dbReference>
<dbReference type="GO" id="GO:0005930">
    <property type="term" value="C:axoneme"/>
    <property type="evidence" value="ECO:0007669"/>
    <property type="project" value="TreeGrafter"/>
</dbReference>
<keyword evidence="3" id="KW-0677">Repeat</keyword>
<organism evidence="8 9">
    <name type="scientific">Tropilaelaps mercedesae</name>
    <dbReference type="NCBI Taxonomy" id="418985"/>
    <lineage>
        <taxon>Eukaryota</taxon>
        <taxon>Metazoa</taxon>
        <taxon>Ecdysozoa</taxon>
        <taxon>Arthropoda</taxon>
        <taxon>Chelicerata</taxon>
        <taxon>Arachnida</taxon>
        <taxon>Acari</taxon>
        <taxon>Parasitiformes</taxon>
        <taxon>Mesostigmata</taxon>
        <taxon>Gamasina</taxon>
        <taxon>Dermanyssoidea</taxon>
        <taxon>Laelapidae</taxon>
        <taxon>Tropilaelaps</taxon>
    </lineage>
</organism>
<evidence type="ECO:0000313" key="9">
    <source>
        <dbReference type="Proteomes" id="UP000192247"/>
    </source>
</evidence>
<keyword evidence="9" id="KW-1185">Reference proteome</keyword>
<comment type="subcellular location">
    <subcellularLocation>
        <location evidence="1">Cell projection</location>
        <location evidence="1">Cilium</location>
    </subcellularLocation>
</comment>
<dbReference type="GO" id="GO:0036064">
    <property type="term" value="C:ciliary basal body"/>
    <property type="evidence" value="ECO:0007669"/>
    <property type="project" value="TreeGrafter"/>
</dbReference>
<dbReference type="InterPro" id="IPR056156">
    <property type="entry name" value="TPR_IF140_C"/>
</dbReference>
<reference evidence="8 9" key="1">
    <citation type="journal article" date="2017" name="Gigascience">
        <title>Draft genome of the honey bee ectoparasitic mite, Tropilaelaps mercedesae, is shaped by the parasitic life history.</title>
        <authorList>
            <person name="Dong X."/>
            <person name="Armstrong S.D."/>
            <person name="Xia D."/>
            <person name="Makepeace B.L."/>
            <person name="Darby A.C."/>
            <person name="Kadowaki T."/>
        </authorList>
    </citation>
    <scope>NUCLEOTIDE SEQUENCE [LARGE SCALE GENOMIC DNA]</scope>
    <source>
        <strain evidence="8">Wuxi-XJTLU</strain>
    </source>
</reference>
<evidence type="ECO:0000256" key="2">
    <source>
        <dbReference type="ARBA" id="ARBA00022574"/>
    </source>
</evidence>
<gene>
    <name evidence="8" type="ORF">BIW11_06241</name>
</gene>
<dbReference type="InterPro" id="IPR056168">
    <property type="entry name" value="TPR_IF140/IFT172/WDR19"/>
</dbReference>